<dbReference type="WBParaSite" id="nRc.2.0.1.t32878-RA">
    <property type="protein sequence ID" value="nRc.2.0.1.t32878-RA"/>
    <property type="gene ID" value="nRc.2.0.1.g32878"/>
</dbReference>
<dbReference type="PANTHER" id="PTHR46708">
    <property type="entry name" value="TENASCIN"/>
    <property type="match status" value="1"/>
</dbReference>
<dbReference type="SUPFAM" id="SSF49265">
    <property type="entry name" value="Fibronectin type III"/>
    <property type="match status" value="1"/>
</dbReference>
<dbReference type="InterPro" id="IPR013783">
    <property type="entry name" value="Ig-like_fold"/>
</dbReference>
<evidence type="ECO:0000259" key="2">
    <source>
        <dbReference type="PROSITE" id="PS50853"/>
    </source>
</evidence>
<dbReference type="Proteomes" id="UP000887565">
    <property type="component" value="Unplaced"/>
</dbReference>
<protein>
    <submittedName>
        <fullName evidence="4">Fibronectin type-III domain-containing protein</fullName>
    </submittedName>
</protein>
<dbReference type="SMART" id="SM00060">
    <property type="entry name" value="FN3"/>
    <property type="match status" value="2"/>
</dbReference>
<dbReference type="InterPro" id="IPR003961">
    <property type="entry name" value="FN3_dom"/>
</dbReference>
<evidence type="ECO:0000313" key="3">
    <source>
        <dbReference type="Proteomes" id="UP000887565"/>
    </source>
</evidence>
<dbReference type="InterPro" id="IPR050991">
    <property type="entry name" value="ECM_Regulatory_Proteins"/>
</dbReference>
<dbReference type="InterPro" id="IPR036116">
    <property type="entry name" value="FN3_sf"/>
</dbReference>
<proteinExistence type="predicted"/>
<dbReference type="CDD" id="cd00063">
    <property type="entry name" value="FN3"/>
    <property type="match status" value="1"/>
</dbReference>
<dbReference type="PANTHER" id="PTHR46708:SF2">
    <property type="entry name" value="FIBRONECTIN TYPE-III DOMAIN-CONTAINING PROTEIN"/>
    <property type="match status" value="1"/>
</dbReference>
<dbReference type="AlphaFoldDB" id="A0A915K239"/>
<evidence type="ECO:0000313" key="4">
    <source>
        <dbReference type="WBParaSite" id="nRc.2.0.1.t32878-RA"/>
    </source>
</evidence>
<organism evidence="3 4">
    <name type="scientific">Romanomermis culicivorax</name>
    <name type="common">Nematode worm</name>
    <dbReference type="NCBI Taxonomy" id="13658"/>
    <lineage>
        <taxon>Eukaryota</taxon>
        <taxon>Metazoa</taxon>
        <taxon>Ecdysozoa</taxon>
        <taxon>Nematoda</taxon>
        <taxon>Enoplea</taxon>
        <taxon>Dorylaimia</taxon>
        <taxon>Mermithida</taxon>
        <taxon>Mermithoidea</taxon>
        <taxon>Mermithidae</taxon>
        <taxon>Romanomermis</taxon>
    </lineage>
</organism>
<sequence length="243" mass="27368">IGTPHEIHELGIGSRQIAITWRPPSVTLAPIDGYKLRHSGGQREILLRLDEVPCHAYQSPLILPESFCYTLTGLNPRTTYDIEIQAKSGEMYGPWSAPAIFTTTQDIPVGKGLLEEVYTDTESIKVRWESPSALKNDITYFVAHIRDPIKADQVQKPVNVSSLVADHHFRNLKHSQPYNISVEGGSHGKPMWFISRVFRTRSRAGVCSEYIEAPSNLMIVDKTDQRMRISWSLPASFEDDGNH</sequence>
<dbReference type="Pfam" id="PF00041">
    <property type="entry name" value="fn3"/>
    <property type="match status" value="1"/>
</dbReference>
<name>A0A915K239_ROMCU</name>
<feature type="domain" description="Fibronectin type-III" evidence="2">
    <location>
        <begin position="3"/>
        <end position="106"/>
    </location>
</feature>
<dbReference type="PROSITE" id="PS50853">
    <property type="entry name" value="FN3"/>
    <property type="match status" value="1"/>
</dbReference>
<reference evidence="4" key="1">
    <citation type="submission" date="2022-11" db="UniProtKB">
        <authorList>
            <consortium name="WormBaseParasite"/>
        </authorList>
    </citation>
    <scope>IDENTIFICATION</scope>
</reference>
<accession>A0A915K239</accession>
<evidence type="ECO:0000256" key="1">
    <source>
        <dbReference type="ARBA" id="ARBA00022737"/>
    </source>
</evidence>
<dbReference type="Gene3D" id="2.60.40.10">
    <property type="entry name" value="Immunoglobulins"/>
    <property type="match status" value="2"/>
</dbReference>
<keyword evidence="3" id="KW-1185">Reference proteome</keyword>
<keyword evidence="1" id="KW-0677">Repeat</keyword>